<keyword evidence="1" id="KW-1133">Transmembrane helix</keyword>
<name>A0ABN7P8D5_TIMPD</name>
<accession>A0ABN7P8D5</accession>
<evidence type="ECO:0000313" key="3">
    <source>
        <dbReference type="Proteomes" id="UP001153148"/>
    </source>
</evidence>
<gene>
    <name evidence="2" type="ORF">TPAB3V08_LOCUS10274</name>
</gene>
<evidence type="ECO:0000256" key="1">
    <source>
        <dbReference type="SAM" id="Phobius"/>
    </source>
</evidence>
<keyword evidence="3" id="KW-1185">Reference proteome</keyword>
<keyword evidence="1" id="KW-0812">Transmembrane</keyword>
<protein>
    <submittedName>
        <fullName evidence="2">Uncharacterized protein</fullName>
    </submittedName>
</protein>
<reference evidence="2" key="1">
    <citation type="submission" date="2021-03" db="EMBL/GenBank/DDBJ databases">
        <authorList>
            <person name="Tran Van P."/>
        </authorList>
    </citation>
    <scope>NUCLEOTIDE SEQUENCE</scope>
</reference>
<dbReference type="Proteomes" id="UP001153148">
    <property type="component" value="Unassembled WGS sequence"/>
</dbReference>
<keyword evidence="1" id="KW-0472">Membrane</keyword>
<dbReference type="EMBL" id="CAJPIN010025672">
    <property type="protein sequence ID" value="CAG2063327.1"/>
    <property type="molecule type" value="Genomic_DNA"/>
</dbReference>
<evidence type="ECO:0000313" key="2">
    <source>
        <dbReference type="EMBL" id="CAG2063327.1"/>
    </source>
</evidence>
<sequence length="148" mass="16134">MRNVLNVPHVDLHSRMLDTTRLMKSCTVTSMQSKLLDKTLLLQILSLSLSLQVAVLLAASLLHCLAFLPAIPMLQCLQISLLKATYHHKLEPWPLYHFIGRSPASSISAALSGFSPSHTYAPVPTNITSQGNLSPQTGTLAPLPFHVS</sequence>
<proteinExistence type="predicted"/>
<organism evidence="2 3">
    <name type="scientific">Timema podura</name>
    <name type="common">Walking stick</name>
    <dbReference type="NCBI Taxonomy" id="61482"/>
    <lineage>
        <taxon>Eukaryota</taxon>
        <taxon>Metazoa</taxon>
        <taxon>Ecdysozoa</taxon>
        <taxon>Arthropoda</taxon>
        <taxon>Hexapoda</taxon>
        <taxon>Insecta</taxon>
        <taxon>Pterygota</taxon>
        <taxon>Neoptera</taxon>
        <taxon>Polyneoptera</taxon>
        <taxon>Phasmatodea</taxon>
        <taxon>Timematodea</taxon>
        <taxon>Timematoidea</taxon>
        <taxon>Timematidae</taxon>
        <taxon>Timema</taxon>
    </lineage>
</organism>
<comment type="caution">
    <text evidence="2">The sequence shown here is derived from an EMBL/GenBank/DDBJ whole genome shotgun (WGS) entry which is preliminary data.</text>
</comment>
<feature type="transmembrane region" description="Helical" evidence="1">
    <location>
        <begin position="40"/>
        <end position="68"/>
    </location>
</feature>